<dbReference type="PANTHER" id="PTHR48228">
    <property type="entry name" value="SUCCINYL-COA--D-CITRAMALATE COA-TRANSFERASE"/>
    <property type="match status" value="1"/>
</dbReference>
<evidence type="ECO:0000313" key="2">
    <source>
        <dbReference type="EMBL" id="CAB4717899.1"/>
    </source>
</evidence>
<dbReference type="EMBL" id="CAFBOF010000001">
    <property type="protein sequence ID" value="CAB4968583.1"/>
    <property type="molecule type" value="Genomic_DNA"/>
</dbReference>
<dbReference type="InterPro" id="IPR023606">
    <property type="entry name" value="CoA-Trfase_III_dom_1_sf"/>
</dbReference>
<organism evidence="4">
    <name type="scientific">freshwater metagenome</name>
    <dbReference type="NCBI Taxonomy" id="449393"/>
    <lineage>
        <taxon>unclassified sequences</taxon>
        <taxon>metagenomes</taxon>
        <taxon>ecological metagenomes</taxon>
    </lineage>
</organism>
<evidence type="ECO:0000256" key="1">
    <source>
        <dbReference type="ARBA" id="ARBA00022679"/>
    </source>
</evidence>
<dbReference type="EMBL" id="CAFBMM010000001">
    <property type="protein sequence ID" value="CAB4894552.1"/>
    <property type="molecule type" value="Genomic_DNA"/>
</dbReference>
<dbReference type="Pfam" id="PF02515">
    <property type="entry name" value="CoA_transf_3"/>
    <property type="match status" value="1"/>
</dbReference>
<name>A0A6J7LPP4_9ZZZZ</name>
<evidence type="ECO:0000313" key="3">
    <source>
        <dbReference type="EMBL" id="CAB4894552.1"/>
    </source>
</evidence>
<keyword evidence="1" id="KW-0808">Transferase</keyword>
<dbReference type="InterPro" id="IPR050509">
    <property type="entry name" value="CoA-transferase_III"/>
</dbReference>
<gene>
    <name evidence="2" type="ORF">UFOPK2683_00394</name>
    <name evidence="3" type="ORF">UFOPK3605_00123</name>
    <name evidence="4" type="ORF">UFOPK3897_00127</name>
    <name evidence="5" type="ORF">UFOPK4121_00032</name>
</gene>
<dbReference type="EMBL" id="CAEZYK010000014">
    <property type="protein sequence ID" value="CAB4717899.1"/>
    <property type="molecule type" value="Genomic_DNA"/>
</dbReference>
<dbReference type="InterPro" id="IPR003673">
    <property type="entry name" value="CoA-Trfase_fam_III"/>
</dbReference>
<evidence type="ECO:0000313" key="5">
    <source>
        <dbReference type="EMBL" id="CAB5010840.1"/>
    </source>
</evidence>
<sequence>MALDGGACLDERAQILGITPDGTISAGGTCRLLRASNGIWFAINLARSADRESIGAWMGRPLDGSLWSAVADHAQQVPAAMAVERAQLLGIPAAVAVAPAPALSPTVVNSGEKFNHHDNLLVLDLSALWAGPLCGRILGELGARVVKAEFPDRPDGARFGSPRFWEQLNGAKEQIVVNRGSSQLNELLDKSDVVITSARPRAIDSLGLDLVRRVSRQGLIWVSITGYGYYSERSNWVAFGDDAAVAGGLAVAAGGLDAPVFVGDAPADPLAGLNAAAAVVASLGRGSMIDVSMVGSVARALTTIENRYAAPSKYESIKV</sequence>
<protein>
    <submittedName>
        <fullName evidence="4">Unannotated protein</fullName>
    </submittedName>
</protein>
<dbReference type="SUPFAM" id="SSF89796">
    <property type="entry name" value="CoA-transferase family III (CaiB/BaiF)"/>
    <property type="match status" value="1"/>
</dbReference>
<evidence type="ECO:0000313" key="4">
    <source>
        <dbReference type="EMBL" id="CAB4968583.1"/>
    </source>
</evidence>
<dbReference type="GO" id="GO:0016740">
    <property type="term" value="F:transferase activity"/>
    <property type="evidence" value="ECO:0007669"/>
    <property type="project" value="UniProtKB-KW"/>
</dbReference>
<dbReference type="Gene3D" id="3.40.50.10540">
    <property type="entry name" value="Crotonobetainyl-coa:carnitine coa-transferase, domain 1"/>
    <property type="match status" value="1"/>
</dbReference>
<dbReference type="PANTHER" id="PTHR48228:SF6">
    <property type="entry name" value="L-CARNITINE COA-TRANSFERASE"/>
    <property type="match status" value="1"/>
</dbReference>
<dbReference type="AlphaFoldDB" id="A0A6J7LPP4"/>
<dbReference type="EMBL" id="CAFBPQ010000001">
    <property type="protein sequence ID" value="CAB5010840.1"/>
    <property type="molecule type" value="Genomic_DNA"/>
</dbReference>
<proteinExistence type="predicted"/>
<accession>A0A6J7LPP4</accession>
<reference evidence="4" key="1">
    <citation type="submission" date="2020-05" db="EMBL/GenBank/DDBJ databases">
        <authorList>
            <person name="Chiriac C."/>
            <person name="Salcher M."/>
            <person name="Ghai R."/>
            <person name="Kavagutti S V."/>
        </authorList>
    </citation>
    <scope>NUCLEOTIDE SEQUENCE</scope>
</reference>